<gene>
    <name evidence="7" type="ORF">ADK38_42840</name>
</gene>
<evidence type="ECO:0000256" key="4">
    <source>
        <dbReference type="ARBA" id="ARBA00023136"/>
    </source>
</evidence>
<evidence type="ECO:0000256" key="1">
    <source>
        <dbReference type="ARBA" id="ARBA00004141"/>
    </source>
</evidence>
<dbReference type="InterPro" id="IPR051784">
    <property type="entry name" value="Nod_factor_ABC_transporter"/>
</dbReference>
<evidence type="ECO:0000313" key="7">
    <source>
        <dbReference type="EMBL" id="KOG58387.1"/>
    </source>
</evidence>
<feature type="transmembrane region" description="Helical" evidence="5">
    <location>
        <begin position="129"/>
        <end position="154"/>
    </location>
</feature>
<feature type="transmembrane region" description="Helical" evidence="5">
    <location>
        <begin position="86"/>
        <end position="109"/>
    </location>
</feature>
<keyword evidence="3 5" id="KW-1133">Transmembrane helix</keyword>
<feature type="domain" description="ABC-2 type transporter transmembrane" evidence="6">
    <location>
        <begin position="8"/>
        <end position="205"/>
    </location>
</feature>
<name>A0ABR5IT61_9ACTN</name>
<sequence>MSTHVLLAAAKVQWHTSIRAPEHLLVLATAPLFTLIFLSVFRDTGRPDLVANAVLGTGLLGIWFVAVNVAGGVIQNERWMSTLELVLVAPRPLALIMCGRILPVMLIGSLTLGESWKETDVDLPVRHPLLALVALLVTLAASACTATMLAALFVMSRNTEMIQAALSYPFYVLGGLVFPLSSLPDQVEFTGRLFYLSWAADLLRDSVTRGTVDNAWGRIATVAGMGAAALVIGVLLLRKVSDRARATGAVSLA</sequence>
<dbReference type="Pfam" id="PF01061">
    <property type="entry name" value="ABC2_membrane"/>
    <property type="match status" value="1"/>
</dbReference>
<evidence type="ECO:0000313" key="8">
    <source>
        <dbReference type="Proteomes" id="UP000037020"/>
    </source>
</evidence>
<comment type="caution">
    <text evidence="7">The sequence shown here is derived from an EMBL/GenBank/DDBJ whole genome shotgun (WGS) entry which is preliminary data.</text>
</comment>
<keyword evidence="2 5" id="KW-0812">Transmembrane</keyword>
<dbReference type="EMBL" id="LGUT01004175">
    <property type="protein sequence ID" value="KOG58387.1"/>
    <property type="molecule type" value="Genomic_DNA"/>
</dbReference>
<evidence type="ECO:0000256" key="2">
    <source>
        <dbReference type="ARBA" id="ARBA00022692"/>
    </source>
</evidence>
<feature type="transmembrane region" description="Helical" evidence="5">
    <location>
        <begin position="24"/>
        <end position="41"/>
    </location>
</feature>
<accession>A0ABR5IT61</accession>
<dbReference type="InterPro" id="IPR013525">
    <property type="entry name" value="ABC2_TM"/>
</dbReference>
<reference evidence="7 8" key="1">
    <citation type="submission" date="2015-07" db="EMBL/GenBank/DDBJ databases">
        <authorList>
            <person name="Ju K.-S."/>
            <person name="Doroghazi J.R."/>
            <person name="Metcalf W.W."/>
        </authorList>
    </citation>
    <scope>NUCLEOTIDE SEQUENCE [LARGE SCALE GENOMIC DNA]</scope>
    <source>
        <strain evidence="7 8">NRRL B-3589</strain>
    </source>
</reference>
<feature type="transmembrane region" description="Helical" evidence="5">
    <location>
        <begin position="53"/>
        <end position="74"/>
    </location>
</feature>
<feature type="transmembrane region" description="Helical" evidence="5">
    <location>
        <begin position="215"/>
        <end position="237"/>
    </location>
</feature>
<organism evidence="7 8">
    <name type="scientific">Streptomyces varsoviensis</name>
    <dbReference type="NCBI Taxonomy" id="67373"/>
    <lineage>
        <taxon>Bacteria</taxon>
        <taxon>Bacillati</taxon>
        <taxon>Actinomycetota</taxon>
        <taxon>Actinomycetes</taxon>
        <taxon>Kitasatosporales</taxon>
        <taxon>Streptomycetaceae</taxon>
        <taxon>Streptomyces</taxon>
    </lineage>
</organism>
<feature type="transmembrane region" description="Helical" evidence="5">
    <location>
        <begin position="166"/>
        <end position="183"/>
    </location>
</feature>
<keyword evidence="8" id="KW-1185">Reference proteome</keyword>
<evidence type="ECO:0000256" key="3">
    <source>
        <dbReference type="ARBA" id="ARBA00022989"/>
    </source>
</evidence>
<dbReference type="PANTHER" id="PTHR43229">
    <property type="entry name" value="NODULATION PROTEIN J"/>
    <property type="match status" value="1"/>
</dbReference>
<dbReference type="PANTHER" id="PTHR43229:SF2">
    <property type="entry name" value="NODULATION PROTEIN J"/>
    <property type="match status" value="1"/>
</dbReference>
<dbReference type="Proteomes" id="UP000037020">
    <property type="component" value="Unassembled WGS sequence"/>
</dbReference>
<comment type="subcellular location">
    <subcellularLocation>
        <location evidence="1">Membrane</location>
        <topology evidence="1">Multi-pass membrane protein</topology>
    </subcellularLocation>
</comment>
<proteinExistence type="predicted"/>
<keyword evidence="4 5" id="KW-0472">Membrane</keyword>
<evidence type="ECO:0000259" key="6">
    <source>
        <dbReference type="Pfam" id="PF01061"/>
    </source>
</evidence>
<protein>
    <recommendedName>
        <fullName evidence="6">ABC-2 type transporter transmembrane domain-containing protein</fullName>
    </recommendedName>
</protein>
<evidence type="ECO:0000256" key="5">
    <source>
        <dbReference type="SAM" id="Phobius"/>
    </source>
</evidence>